<dbReference type="STRING" id="1045558.SAMN05216175_101561"/>
<dbReference type="PANTHER" id="PTHR38034:SF1">
    <property type="entry name" value="INNER MEMBRANE PROTEIN YPJD"/>
    <property type="match status" value="1"/>
</dbReference>
<feature type="transmembrane region" description="Helical" evidence="1">
    <location>
        <begin position="6"/>
        <end position="24"/>
    </location>
</feature>
<sequence>MLTLSTLIAVFLYLIATTLQFQALKKQTKSSALIKIIAATGVIFHTFSVYSVLHQPNGINLGFFIAGSLVAWLVAVVVLFSSLRHPIENLFIGILPMAALNAALSVWGPNLGIAKIYQGGLIVHILLSILAYSVFTIATFQAFLLSKQDHALKQHHTRGLVASLPPLQTMERLLFEMIWIGMILLTASLITGFLFLDNLFAQHLAHKTILSIMAWILYAILLWGRSVLGWRSHRAVRWTVSGFFLLMLGFFGSKLVLDIIDF</sequence>
<feature type="transmembrane region" description="Helical" evidence="1">
    <location>
        <begin position="235"/>
        <end position="257"/>
    </location>
</feature>
<feature type="transmembrane region" description="Helical" evidence="1">
    <location>
        <begin position="208"/>
        <end position="228"/>
    </location>
</feature>
<dbReference type="RefSeq" id="WP_090724037.1">
    <property type="nucleotide sequence ID" value="NZ_FOOU01000001.1"/>
</dbReference>
<dbReference type="AlphaFoldDB" id="A0A1I2MCS0"/>
<dbReference type="EMBL" id="FOOU01000001">
    <property type="protein sequence ID" value="SFF89284.1"/>
    <property type="molecule type" value="Genomic_DNA"/>
</dbReference>
<evidence type="ECO:0000256" key="1">
    <source>
        <dbReference type="SAM" id="Phobius"/>
    </source>
</evidence>
<dbReference type="PANTHER" id="PTHR38034">
    <property type="entry name" value="INNER MEMBRANE PROTEIN YPJD"/>
    <property type="match status" value="1"/>
</dbReference>
<gene>
    <name evidence="3" type="ORF">SAMN05216175_101561</name>
</gene>
<dbReference type="Pfam" id="PF01578">
    <property type="entry name" value="Cytochrom_C_asm"/>
    <property type="match status" value="1"/>
</dbReference>
<feature type="transmembrane region" description="Helical" evidence="1">
    <location>
        <begin position="121"/>
        <end position="145"/>
    </location>
</feature>
<keyword evidence="1" id="KW-0812">Transmembrane</keyword>
<protein>
    <submittedName>
        <fullName evidence="3">ABC-type uncharacterized transport system, permease component</fullName>
    </submittedName>
</protein>
<feature type="transmembrane region" description="Helical" evidence="1">
    <location>
        <begin position="90"/>
        <end position="109"/>
    </location>
</feature>
<feature type="transmembrane region" description="Helical" evidence="1">
    <location>
        <begin position="173"/>
        <end position="196"/>
    </location>
</feature>
<reference evidence="4" key="1">
    <citation type="submission" date="2016-10" db="EMBL/GenBank/DDBJ databases">
        <authorList>
            <person name="Varghese N."/>
            <person name="Submissions S."/>
        </authorList>
    </citation>
    <scope>NUCLEOTIDE SEQUENCE [LARGE SCALE GENOMIC DNA]</scope>
    <source>
        <strain evidence="4">CGMCC 1.10971</strain>
    </source>
</reference>
<dbReference type="GO" id="GO:0020037">
    <property type="term" value="F:heme binding"/>
    <property type="evidence" value="ECO:0007669"/>
    <property type="project" value="InterPro"/>
</dbReference>
<keyword evidence="4" id="KW-1185">Reference proteome</keyword>
<evidence type="ECO:0000259" key="2">
    <source>
        <dbReference type="Pfam" id="PF01578"/>
    </source>
</evidence>
<keyword evidence="1" id="KW-1133">Transmembrane helix</keyword>
<feature type="transmembrane region" description="Helical" evidence="1">
    <location>
        <begin position="36"/>
        <end position="53"/>
    </location>
</feature>
<dbReference type="InterPro" id="IPR052372">
    <property type="entry name" value="YpjD/HemX"/>
</dbReference>
<dbReference type="InterPro" id="IPR002541">
    <property type="entry name" value="Cyt_c_assembly"/>
</dbReference>
<keyword evidence="1" id="KW-0472">Membrane</keyword>
<evidence type="ECO:0000313" key="4">
    <source>
        <dbReference type="Proteomes" id="UP000198623"/>
    </source>
</evidence>
<organism evidence="3 4">
    <name type="scientific">Neptunomonas qingdaonensis</name>
    <dbReference type="NCBI Taxonomy" id="1045558"/>
    <lineage>
        <taxon>Bacteria</taxon>
        <taxon>Pseudomonadati</taxon>
        <taxon>Pseudomonadota</taxon>
        <taxon>Gammaproteobacteria</taxon>
        <taxon>Oceanospirillales</taxon>
        <taxon>Oceanospirillaceae</taxon>
        <taxon>Neptunomonas</taxon>
    </lineage>
</organism>
<dbReference type="GO" id="GO:0005886">
    <property type="term" value="C:plasma membrane"/>
    <property type="evidence" value="ECO:0007669"/>
    <property type="project" value="TreeGrafter"/>
</dbReference>
<name>A0A1I2MCS0_9GAMM</name>
<dbReference type="GO" id="GO:0017004">
    <property type="term" value="P:cytochrome complex assembly"/>
    <property type="evidence" value="ECO:0007669"/>
    <property type="project" value="InterPro"/>
</dbReference>
<dbReference type="Proteomes" id="UP000198623">
    <property type="component" value="Unassembled WGS sequence"/>
</dbReference>
<feature type="transmembrane region" description="Helical" evidence="1">
    <location>
        <begin position="59"/>
        <end position="83"/>
    </location>
</feature>
<evidence type="ECO:0000313" key="3">
    <source>
        <dbReference type="EMBL" id="SFF89284.1"/>
    </source>
</evidence>
<accession>A0A1I2MCS0</accession>
<dbReference type="OrthoDB" id="9780793at2"/>
<feature type="domain" description="Cytochrome c assembly protein" evidence="2">
    <location>
        <begin position="36"/>
        <end position="257"/>
    </location>
</feature>
<proteinExistence type="predicted"/>